<dbReference type="Proteomes" id="UP001140096">
    <property type="component" value="Unassembled WGS sequence"/>
</dbReference>
<accession>A0ACC1LSM8</accession>
<keyword evidence="2" id="KW-1185">Reference proteome</keyword>
<protein>
    <submittedName>
        <fullName evidence="1">Chromatin modification- protein eaf6</fullName>
    </submittedName>
</protein>
<reference evidence="1" key="1">
    <citation type="submission" date="2022-07" db="EMBL/GenBank/DDBJ databases">
        <title>Phylogenomic reconstructions and comparative analyses of Kickxellomycotina fungi.</title>
        <authorList>
            <person name="Reynolds N.K."/>
            <person name="Stajich J.E."/>
            <person name="Barry K."/>
            <person name="Grigoriev I.V."/>
            <person name="Crous P."/>
            <person name="Smith M.E."/>
        </authorList>
    </citation>
    <scope>NUCLEOTIDE SEQUENCE</scope>
    <source>
        <strain evidence="1">CBS 102833</strain>
    </source>
</reference>
<organism evidence="1 2">
    <name type="scientific">Coemansia furcata</name>
    <dbReference type="NCBI Taxonomy" id="417177"/>
    <lineage>
        <taxon>Eukaryota</taxon>
        <taxon>Fungi</taxon>
        <taxon>Fungi incertae sedis</taxon>
        <taxon>Zoopagomycota</taxon>
        <taxon>Kickxellomycotina</taxon>
        <taxon>Kickxellomycetes</taxon>
        <taxon>Kickxellales</taxon>
        <taxon>Kickxellaceae</taxon>
        <taxon>Coemansia</taxon>
    </lineage>
</organism>
<dbReference type="EMBL" id="JANBUP010000011">
    <property type="protein sequence ID" value="KAJ2813933.1"/>
    <property type="molecule type" value="Genomic_DNA"/>
</dbReference>
<evidence type="ECO:0000313" key="1">
    <source>
        <dbReference type="EMBL" id="KAJ2813933.1"/>
    </source>
</evidence>
<comment type="caution">
    <text evidence="1">The sequence shown here is derived from an EMBL/GenBank/DDBJ whole genome shotgun (WGS) entry which is preliminary data.</text>
</comment>
<name>A0ACC1LSM8_9FUNG</name>
<sequence>MSTPQNEDTESKQQAGEAVANTESDKDSTATVPLAKAKGSTNGAKESKITKKMLKESEQELFQLLLKKKQLDRNLIETETSIYDFETSYFEISGQEGNIVHGFDGYLNTGRSDRRQMHFTEGDRIFSQSSATFKKAQEAKITASLLDSDTDDSDDASQLGRKAVRKQTGSTIKHNSQRAGTPTPGGVRGGGGGGTKKIRLSIDSGN</sequence>
<gene>
    <name evidence="1" type="primary">EAF6</name>
    <name evidence="1" type="ORF">H4S07_000276</name>
</gene>
<evidence type="ECO:0000313" key="2">
    <source>
        <dbReference type="Proteomes" id="UP001140096"/>
    </source>
</evidence>
<proteinExistence type="predicted"/>